<evidence type="ECO:0000313" key="2">
    <source>
        <dbReference type="EMBL" id="BBU86565.1"/>
    </source>
</evidence>
<proteinExistence type="predicted"/>
<dbReference type="Pfam" id="PF13953">
    <property type="entry name" value="PapC_C"/>
    <property type="match status" value="1"/>
</dbReference>
<dbReference type="Proteomes" id="UP000467488">
    <property type="component" value="Chromosome"/>
</dbReference>
<dbReference type="EMBL" id="AP022360">
    <property type="protein sequence ID" value="BBU86565.1"/>
    <property type="molecule type" value="Genomic_DNA"/>
</dbReference>
<organism evidence="2 3">
    <name type="scientific">Escherichia coli</name>
    <dbReference type="NCBI Taxonomy" id="562"/>
    <lineage>
        <taxon>Bacteria</taxon>
        <taxon>Pseudomonadati</taxon>
        <taxon>Pseudomonadota</taxon>
        <taxon>Gammaproteobacteria</taxon>
        <taxon>Enterobacterales</taxon>
        <taxon>Enterobacteriaceae</taxon>
        <taxon>Escherichia</taxon>
    </lineage>
</organism>
<feature type="domain" description="PapC-like C-terminal" evidence="1">
    <location>
        <begin position="9"/>
        <end position="52"/>
    </location>
</feature>
<sequence>MSTRNGQLGNSTAIVGEDGEVYITGVQESMTFTVQWGKEINQQCTGVVTVPEKYTTGIYKATMDCR</sequence>
<name>A0A8S0G0K2_ECOLX</name>
<dbReference type="AlphaFoldDB" id="A0A8S0G0K2"/>
<reference evidence="2 3" key="1">
    <citation type="submission" date="2020-01" db="EMBL/GenBank/DDBJ databases">
        <title>Dynamics of blaIMP-6 dissemination in carbapenem resistant Enterobacteriacea isolated from regional surveillance in Osaka, Japan.</title>
        <authorList>
            <person name="Abe R."/>
            <person name="Akeda Y."/>
            <person name="Sugawara Y."/>
            <person name="Yamamoto N."/>
            <person name="Tomono K."/>
            <person name="Takeuchi D."/>
            <person name="Kawahara R."/>
            <person name="Hamada S."/>
        </authorList>
    </citation>
    <scope>NUCLEOTIDE SEQUENCE [LARGE SCALE GENOMIC DNA]</scope>
    <source>
        <strain evidence="2 3">E300</strain>
    </source>
</reference>
<dbReference type="InterPro" id="IPR025949">
    <property type="entry name" value="PapC-like_C"/>
</dbReference>
<accession>A0A8S0G0K2</accession>
<evidence type="ECO:0000313" key="3">
    <source>
        <dbReference type="Proteomes" id="UP000467488"/>
    </source>
</evidence>
<evidence type="ECO:0000259" key="1">
    <source>
        <dbReference type="Pfam" id="PF13953"/>
    </source>
</evidence>
<dbReference type="Gene3D" id="2.60.40.2070">
    <property type="match status" value="1"/>
</dbReference>
<gene>
    <name evidence="2" type="ORF">EIMP300_79650</name>
</gene>
<dbReference type="InterPro" id="IPR043142">
    <property type="entry name" value="PapC-like_C_sf"/>
</dbReference>
<protein>
    <recommendedName>
        <fullName evidence="1">PapC-like C-terminal domain-containing protein</fullName>
    </recommendedName>
</protein>